<sequence>MKTLKLLILLALFSLQAGATGYSHNMFVAHKKLQVGKECPSEKIIAKKAKVSKQVKYSGEAKQAATIFFNTRFTEKMPERITLNERILEEGPASFFESEEDTDSDDSVVTKLVSVVRCVVYAFIGSPKF</sequence>
<dbReference type="EMBL" id="CP112998">
    <property type="protein sequence ID" value="WAC11066.1"/>
    <property type="molecule type" value="Genomic_DNA"/>
</dbReference>
<name>A0A9E8NAN9_9BACT</name>
<dbReference type="KEGG" id="dpf:ON006_25445"/>
<evidence type="ECO:0000313" key="3">
    <source>
        <dbReference type="Proteomes" id="UP001164653"/>
    </source>
</evidence>
<proteinExistence type="predicted"/>
<feature type="signal peptide" evidence="1">
    <location>
        <begin position="1"/>
        <end position="19"/>
    </location>
</feature>
<keyword evidence="1" id="KW-0732">Signal</keyword>
<evidence type="ECO:0000256" key="1">
    <source>
        <dbReference type="SAM" id="SignalP"/>
    </source>
</evidence>
<gene>
    <name evidence="2" type="ORF">ON006_25445</name>
</gene>
<dbReference type="Proteomes" id="UP001164653">
    <property type="component" value="Chromosome"/>
</dbReference>
<dbReference type="AlphaFoldDB" id="A0A9E8NAN9"/>
<feature type="chain" id="PRO_5039042537" evidence="1">
    <location>
        <begin position="20"/>
        <end position="129"/>
    </location>
</feature>
<reference evidence="2" key="1">
    <citation type="submission" date="2022-11" db="EMBL/GenBank/DDBJ databases">
        <title>Dyadobacter pollutisoli sp. nov., isolated from plastic dumped soil.</title>
        <authorList>
            <person name="Kim J.M."/>
            <person name="Kim K.R."/>
            <person name="Lee J.K."/>
            <person name="Hao L."/>
            <person name="Jeon C.O."/>
        </authorList>
    </citation>
    <scope>NUCLEOTIDE SEQUENCE</scope>
    <source>
        <strain evidence="2">U1</strain>
    </source>
</reference>
<protein>
    <submittedName>
        <fullName evidence="2">Uncharacterized protein</fullName>
    </submittedName>
</protein>
<evidence type="ECO:0000313" key="2">
    <source>
        <dbReference type="EMBL" id="WAC11066.1"/>
    </source>
</evidence>
<dbReference type="RefSeq" id="WP_244824052.1">
    <property type="nucleotide sequence ID" value="NZ_CP112998.1"/>
</dbReference>
<keyword evidence="3" id="KW-1185">Reference proteome</keyword>
<organism evidence="2 3">
    <name type="scientific">Dyadobacter pollutisoli</name>
    <dbReference type="NCBI Taxonomy" id="2910158"/>
    <lineage>
        <taxon>Bacteria</taxon>
        <taxon>Pseudomonadati</taxon>
        <taxon>Bacteroidota</taxon>
        <taxon>Cytophagia</taxon>
        <taxon>Cytophagales</taxon>
        <taxon>Spirosomataceae</taxon>
        <taxon>Dyadobacter</taxon>
    </lineage>
</organism>
<accession>A0A9E8NAN9</accession>